<organism evidence="2 3">
    <name type="scientific">Dunaliella salina</name>
    <name type="common">Green alga</name>
    <name type="synonym">Protococcus salinus</name>
    <dbReference type="NCBI Taxonomy" id="3046"/>
    <lineage>
        <taxon>Eukaryota</taxon>
        <taxon>Viridiplantae</taxon>
        <taxon>Chlorophyta</taxon>
        <taxon>core chlorophytes</taxon>
        <taxon>Chlorophyceae</taxon>
        <taxon>CS clade</taxon>
        <taxon>Chlamydomonadales</taxon>
        <taxon>Dunaliellaceae</taxon>
        <taxon>Dunaliella</taxon>
    </lineage>
</organism>
<evidence type="ECO:0000256" key="1">
    <source>
        <dbReference type="SAM" id="MobiDB-lite"/>
    </source>
</evidence>
<dbReference type="Proteomes" id="UP000815325">
    <property type="component" value="Unassembled WGS sequence"/>
</dbReference>
<comment type="caution">
    <text evidence="2">The sequence shown here is derived from an EMBL/GenBank/DDBJ whole genome shotgun (WGS) entry which is preliminary data.</text>
</comment>
<accession>A0ABQ7H160</accession>
<evidence type="ECO:0000313" key="2">
    <source>
        <dbReference type="EMBL" id="KAF5840592.1"/>
    </source>
</evidence>
<gene>
    <name evidence="2" type="ORF">DUNSADRAFT_16255</name>
</gene>
<evidence type="ECO:0000313" key="3">
    <source>
        <dbReference type="Proteomes" id="UP000815325"/>
    </source>
</evidence>
<dbReference type="EMBL" id="MU069509">
    <property type="protein sequence ID" value="KAF5840592.1"/>
    <property type="molecule type" value="Genomic_DNA"/>
</dbReference>
<keyword evidence="3" id="KW-1185">Reference proteome</keyword>
<name>A0ABQ7H160_DUNSA</name>
<sequence length="143" mass="14577">MEHGWEDGTRLYVSCLTYFEDLPSALACQHSALLGACASRALCLVSHQPYLASMERMLLRLHAAIFITGPLAPVGDLLALLMRIPCPQLGTQPVPLTTMTAAGPTAASTAPAAGGMAAAGLHGPTADGAPSGDLHVQGMGEGG</sequence>
<protein>
    <submittedName>
        <fullName evidence="2">Uncharacterized protein</fullName>
    </submittedName>
</protein>
<reference evidence="2" key="1">
    <citation type="submission" date="2017-08" db="EMBL/GenBank/DDBJ databases">
        <authorList>
            <person name="Polle J.E."/>
            <person name="Barry K."/>
            <person name="Cushman J."/>
            <person name="Schmutz J."/>
            <person name="Tran D."/>
            <person name="Hathwaick L.T."/>
            <person name="Yim W.C."/>
            <person name="Jenkins J."/>
            <person name="Mckie-Krisberg Z.M."/>
            <person name="Prochnik S."/>
            <person name="Lindquist E."/>
            <person name="Dockter R.B."/>
            <person name="Adam C."/>
            <person name="Molina H."/>
            <person name="Bunkerborg J."/>
            <person name="Jin E."/>
            <person name="Buchheim M."/>
            <person name="Magnuson J."/>
        </authorList>
    </citation>
    <scope>NUCLEOTIDE SEQUENCE</scope>
    <source>
        <strain evidence="2">CCAP 19/18</strain>
    </source>
</reference>
<proteinExistence type="predicted"/>
<feature type="region of interest" description="Disordered" evidence="1">
    <location>
        <begin position="121"/>
        <end position="143"/>
    </location>
</feature>